<sequence>MSSESKLRSKELKGKAIALSISHEKDQLLKRGMGFDHLKEMVIKLAQPLLRHGANIAYGGNWDEREDNFTYVLLNLISAEREDYSGAEILAEQADSEPPPAIGRLLNYAAWPHYRTITPRIEAKWVNTCSIIRVTQEDAGLIGDEIVRDWDAPRASRRRNFNQAVVLSVMRRLILEGRTLKLGDTGRSERIPPAVARVLLSGKVESYSGFIPGIFEEALSALRKSLPVYILGGFGGAAGCLARAVLAQGDARPDELKLEWHEARNAKLREMLAHAKNFRWPSDIQHPKDALDDLFEFIRKGRQDPSAALQTGLDGPDTRQLLETSDIDSATQLVYRGLSGRLGLQTNRF</sequence>
<gene>
    <name evidence="1" type="ORF">Q8A70_26570</name>
</gene>
<organism evidence="1 2">
    <name type="scientific">Dongia sedimenti</name>
    <dbReference type="NCBI Taxonomy" id="3064282"/>
    <lineage>
        <taxon>Bacteria</taxon>
        <taxon>Pseudomonadati</taxon>
        <taxon>Pseudomonadota</taxon>
        <taxon>Alphaproteobacteria</taxon>
        <taxon>Rhodospirillales</taxon>
        <taxon>Dongiaceae</taxon>
        <taxon>Dongia</taxon>
    </lineage>
</organism>
<dbReference type="Proteomes" id="UP001230156">
    <property type="component" value="Unassembled WGS sequence"/>
</dbReference>
<keyword evidence="2" id="KW-1185">Reference proteome</keyword>
<name>A0ABU0YX90_9PROT</name>
<evidence type="ECO:0000313" key="2">
    <source>
        <dbReference type="Proteomes" id="UP001230156"/>
    </source>
</evidence>
<dbReference type="EMBL" id="JAUYVI010000010">
    <property type="protein sequence ID" value="MDQ7251278.1"/>
    <property type="molecule type" value="Genomic_DNA"/>
</dbReference>
<dbReference type="Pfam" id="PF18163">
    <property type="entry name" value="LD_cluster2"/>
    <property type="match status" value="1"/>
</dbReference>
<accession>A0ABU0YX90</accession>
<protein>
    <submittedName>
        <fullName evidence="1">Uncharacterized protein</fullName>
    </submittedName>
</protein>
<proteinExistence type="predicted"/>
<comment type="caution">
    <text evidence="1">The sequence shown here is derived from an EMBL/GenBank/DDBJ whole genome shotgun (WGS) entry which is preliminary data.</text>
</comment>
<evidence type="ECO:0000313" key="1">
    <source>
        <dbReference type="EMBL" id="MDQ7251278.1"/>
    </source>
</evidence>
<dbReference type="RefSeq" id="WP_379961496.1">
    <property type="nucleotide sequence ID" value="NZ_JAUYVI010000010.1"/>
</dbReference>
<dbReference type="InterPro" id="IPR041160">
    <property type="entry name" value="LD_cluster2"/>
</dbReference>
<reference evidence="2" key="1">
    <citation type="submission" date="2023-08" db="EMBL/GenBank/DDBJ databases">
        <title>Rhodospirillaceae gen. nov., a novel taxon isolated from the Yangtze River Yuezi River estuary sludge.</title>
        <authorList>
            <person name="Ruan L."/>
        </authorList>
    </citation>
    <scope>NUCLEOTIDE SEQUENCE [LARGE SCALE GENOMIC DNA]</scope>
    <source>
        <strain evidence="2">R-7</strain>
    </source>
</reference>